<dbReference type="AlphaFoldDB" id="A0A415PIC1"/>
<comment type="caution">
    <text evidence="8">The sequence shown here is derived from an EMBL/GenBank/DDBJ whole genome shotgun (WGS) entry which is preliminary data.</text>
</comment>
<dbReference type="GO" id="GO:0005886">
    <property type="term" value="C:plasma membrane"/>
    <property type="evidence" value="ECO:0007669"/>
    <property type="project" value="UniProtKB-ARBA"/>
</dbReference>
<evidence type="ECO:0000256" key="5">
    <source>
        <dbReference type="ARBA" id="ARBA00022989"/>
    </source>
</evidence>
<dbReference type="PANTHER" id="PTHR42810:SF2">
    <property type="entry name" value="PURINE PERMEASE C1399.01C-RELATED"/>
    <property type="match status" value="1"/>
</dbReference>
<dbReference type="EMBL" id="QRPK01000015">
    <property type="protein sequence ID" value="RHM12504.1"/>
    <property type="molecule type" value="Genomic_DNA"/>
</dbReference>
<evidence type="ECO:0000256" key="7">
    <source>
        <dbReference type="SAM" id="Phobius"/>
    </source>
</evidence>
<comment type="similarity">
    <text evidence="2">Belongs to the nucleobase:cation symporter-2 (NCS2) (TC 2.A.40) family.</text>
</comment>
<dbReference type="GeneID" id="92793606"/>
<dbReference type="OrthoDB" id="9779092at2"/>
<evidence type="ECO:0000256" key="1">
    <source>
        <dbReference type="ARBA" id="ARBA00004141"/>
    </source>
</evidence>
<feature type="transmembrane region" description="Helical" evidence="7">
    <location>
        <begin position="117"/>
        <end position="140"/>
    </location>
</feature>
<feature type="transmembrane region" description="Helical" evidence="7">
    <location>
        <begin position="66"/>
        <end position="85"/>
    </location>
</feature>
<dbReference type="InterPro" id="IPR006042">
    <property type="entry name" value="Xan_ur_permease"/>
</dbReference>
<feature type="transmembrane region" description="Helical" evidence="7">
    <location>
        <begin position="180"/>
        <end position="196"/>
    </location>
</feature>
<organism evidence="8 9">
    <name type="scientific">Amedibacillus dolichus</name>
    <dbReference type="NCBI Taxonomy" id="31971"/>
    <lineage>
        <taxon>Bacteria</taxon>
        <taxon>Bacillati</taxon>
        <taxon>Bacillota</taxon>
        <taxon>Erysipelotrichia</taxon>
        <taxon>Erysipelotrichales</taxon>
        <taxon>Erysipelotrichaceae</taxon>
        <taxon>Amedibacillus</taxon>
    </lineage>
</organism>
<dbReference type="Proteomes" id="UP000284868">
    <property type="component" value="Unassembled WGS sequence"/>
</dbReference>
<feature type="transmembrane region" description="Helical" evidence="7">
    <location>
        <begin position="424"/>
        <end position="441"/>
    </location>
</feature>
<name>A0A415PIC1_9FIRM</name>
<keyword evidence="6 7" id="KW-0472">Membrane</keyword>
<feature type="transmembrane region" description="Helical" evidence="7">
    <location>
        <begin position="400"/>
        <end position="418"/>
    </location>
</feature>
<evidence type="ECO:0000256" key="2">
    <source>
        <dbReference type="ARBA" id="ARBA00008821"/>
    </source>
</evidence>
<feature type="transmembrane region" description="Helical" evidence="7">
    <location>
        <begin position="42"/>
        <end position="60"/>
    </location>
</feature>
<keyword evidence="9" id="KW-1185">Reference proteome</keyword>
<evidence type="ECO:0000256" key="3">
    <source>
        <dbReference type="ARBA" id="ARBA00022448"/>
    </source>
</evidence>
<reference evidence="8 9" key="1">
    <citation type="submission" date="2018-08" db="EMBL/GenBank/DDBJ databases">
        <title>A genome reference for cultivated species of the human gut microbiota.</title>
        <authorList>
            <person name="Zou Y."/>
            <person name="Xue W."/>
            <person name="Luo G."/>
        </authorList>
    </citation>
    <scope>NUCLEOTIDE SEQUENCE [LARGE SCALE GENOMIC DNA]</scope>
    <source>
        <strain evidence="8 9">AF35-6BH</strain>
    </source>
</reference>
<evidence type="ECO:0000313" key="8">
    <source>
        <dbReference type="EMBL" id="RHM12504.1"/>
    </source>
</evidence>
<evidence type="ECO:0000313" key="9">
    <source>
        <dbReference type="Proteomes" id="UP000284868"/>
    </source>
</evidence>
<feature type="transmembrane region" description="Helical" evidence="7">
    <location>
        <begin position="92"/>
        <end position="111"/>
    </location>
</feature>
<keyword evidence="5 7" id="KW-1133">Transmembrane helix</keyword>
<keyword evidence="3" id="KW-0813">Transport</keyword>
<feature type="transmembrane region" description="Helical" evidence="7">
    <location>
        <begin position="147"/>
        <end position="168"/>
    </location>
</feature>
<accession>A0A415PIC1</accession>
<dbReference type="InterPro" id="IPR006043">
    <property type="entry name" value="NCS2"/>
</dbReference>
<dbReference type="PANTHER" id="PTHR42810">
    <property type="entry name" value="PURINE PERMEASE C1399.01C-RELATED"/>
    <property type="match status" value="1"/>
</dbReference>
<dbReference type="RefSeq" id="WP_004799879.1">
    <property type="nucleotide sequence ID" value="NZ_CABKNA010000003.1"/>
</dbReference>
<evidence type="ECO:0000256" key="4">
    <source>
        <dbReference type="ARBA" id="ARBA00022692"/>
    </source>
</evidence>
<feature type="transmembrane region" description="Helical" evidence="7">
    <location>
        <begin position="203"/>
        <end position="226"/>
    </location>
</feature>
<comment type="subcellular location">
    <subcellularLocation>
        <location evidence="1">Membrane</location>
        <topology evidence="1">Multi-pass membrane protein</topology>
    </subcellularLocation>
</comment>
<protein>
    <submittedName>
        <fullName evidence="8">Uracil permease</fullName>
    </submittedName>
</protein>
<keyword evidence="4 7" id="KW-0812">Transmembrane</keyword>
<dbReference type="NCBIfam" id="TIGR00801">
    <property type="entry name" value="ncs2"/>
    <property type="match status" value="1"/>
</dbReference>
<proteinExistence type="inferred from homology"/>
<gene>
    <name evidence="8" type="ORF">DWZ83_04400</name>
</gene>
<evidence type="ECO:0000256" key="6">
    <source>
        <dbReference type="ARBA" id="ARBA00023136"/>
    </source>
</evidence>
<sequence>MKKIVDERADDMELVLDEAEFSQPENNQMIIGISERPKPLQWLFLSFQHVFAMFGATILVPTMTGFPVSVALFASGIGTLIYTFITKRKVPVYLGSSFAYIGAVLIAVEAMGGDISAAQTGLMLIGLIYVIVAILVKFIGKGWIDKLLPPIVIGPMIAVIGLGLAANAVSNAGFVEGGDLRAMAVAVITFLIAAFISTKAKGFFKIIPFLIAILCGYVVSICFGLVDFTPVMEAKWFSLPEFILPFKLGNFATYDLYFGPETWAILPVAFVTIAEHIGDHTVLGKICGKNFLKDPGLDRTLMGDGIATAVSAFMGGPANTTYGENTGVIGMTKIASVYVTTGAACFAIALSCIGKISAFISTIPTCVLGGMSILLYGVIASNGLRVLVDNHIDFGKQRNLVIASAMLVIGLGGAILPIGNFMTLSGTALSALVGVVLNLILPKEN</sequence>
<dbReference type="Pfam" id="PF00860">
    <property type="entry name" value="Xan_ur_permease"/>
    <property type="match status" value="1"/>
</dbReference>
<dbReference type="GO" id="GO:0042907">
    <property type="term" value="F:xanthine transmembrane transporter activity"/>
    <property type="evidence" value="ECO:0007669"/>
    <property type="project" value="TreeGrafter"/>
</dbReference>
<feature type="transmembrane region" description="Helical" evidence="7">
    <location>
        <begin position="356"/>
        <end position="379"/>
    </location>
</feature>